<accession>A0A2T2ZTZ4</accession>
<dbReference type="InParanoid" id="A0A2T2ZTZ4"/>
<gene>
    <name evidence="3" type="ORF">BD289DRAFT_357143</name>
</gene>
<protein>
    <recommendedName>
        <fullName evidence="2">Complex 1 LYR protein domain-containing protein</fullName>
    </recommendedName>
</protein>
<dbReference type="Proteomes" id="UP000241462">
    <property type="component" value="Unassembled WGS sequence"/>
</dbReference>
<dbReference type="AlphaFoldDB" id="A0A2T2ZTZ4"/>
<dbReference type="EMBL" id="KZ678695">
    <property type="protein sequence ID" value="PSR76758.1"/>
    <property type="molecule type" value="Genomic_DNA"/>
</dbReference>
<keyword evidence="4" id="KW-1185">Reference proteome</keyword>
<organism evidence="3 4">
    <name type="scientific">Coniella lustricola</name>
    <dbReference type="NCBI Taxonomy" id="2025994"/>
    <lineage>
        <taxon>Eukaryota</taxon>
        <taxon>Fungi</taxon>
        <taxon>Dikarya</taxon>
        <taxon>Ascomycota</taxon>
        <taxon>Pezizomycotina</taxon>
        <taxon>Sordariomycetes</taxon>
        <taxon>Sordariomycetidae</taxon>
        <taxon>Diaporthales</taxon>
        <taxon>Schizoparmaceae</taxon>
        <taxon>Coniella</taxon>
    </lineage>
</organism>
<proteinExistence type="predicted"/>
<sequence length="292" mass="32978">RASLAGFALYRALLRQIPRIPLPDDLLARAGWTHPIRYLVRSGFSRNKNDTSPRLITSAFKSGYRFLTLLSRAGDNSSSPQHGEIVDFLRDRQAKFPHPPLDPAPAPAPQKTRGTTPDPSSPAKPRDSEREIPPPLLTKISAPGEKPVYTSTFRPRPLAELTGGVRKVPVVDETTNIAFLRIGKPQSHWHANFLRRKAVKRYVRINMALDLWDEGRPTATEEDRWESFLARQAAEEGVDIRGGWTGEDENARQYGVHHIRQQLDDEAEDMIARGKAMTEIVEQEKKLAEREK</sequence>
<evidence type="ECO:0000256" key="1">
    <source>
        <dbReference type="SAM" id="MobiDB-lite"/>
    </source>
</evidence>
<dbReference type="CDD" id="cd20273">
    <property type="entry name" value="Complex1_LYR_unchar"/>
    <property type="match status" value="1"/>
</dbReference>
<dbReference type="OrthoDB" id="6508832at2759"/>
<feature type="compositionally biased region" description="Pro residues" evidence="1">
    <location>
        <begin position="97"/>
        <end position="108"/>
    </location>
</feature>
<feature type="region of interest" description="Disordered" evidence="1">
    <location>
        <begin position="94"/>
        <end position="148"/>
    </location>
</feature>
<evidence type="ECO:0000313" key="3">
    <source>
        <dbReference type="EMBL" id="PSR76758.1"/>
    </source>
</evidence>
<dbReference type="InterPro" id="IPR046896">
    <property type="entry name" value="Cup1-like_N"/>
</dbReference>
<dbReference type="InterPro" id="IPR008011">
    <property type="entry name" value="Complex1_LYR_dom"/>
</dbReference>
<evidence type="ECO:0000313" key="4">
    <source>
        <dbReference type="Proteomes" id="UP000241462"/>
    </source>
</evidence>
<feature type="domain" description="Complex 1 LYR protein" evidence="2">
    <location>
        <begin position="8"/>
        <end position="67"/>
    </location>
</feature>
<reference evidence="3 4" key="1">
    <citation type="journal article" date="2018" name="Mycol. Prog.">
        <title>Coniella lustricola, a new species from submerged detritus.</title>
        <authorList>
            <person name="Raudabaugh D.B."/>
            <person name="Iturriaga T."/>
            <person name="Carver A."/>
            <person name="Mondo S."/>
            <person name="Pangilinan J."/>
            <person name="Lipzen A."/>
            <person name="He G."/>
            <person name="Amirebrahimi M."/>
            <person name="Grigoriev I.V."/>
            <person name="Miller A.N."/>
        </authorList>
    </citation>
    <scope>NUCLEOTIDE SEQUENCE [LARGE SCALE GENOMIC DNA]</scope>
    <source>
        <strain evidence="3 4">B22-T-1</strain>
    </source>
</reference>
<evidence type="ECO:0000259" key="2">
    <source>
        <dbReference type="Pfam" id="PF05347"/>
    </source>
</evidence>
<feature type="non-terminal residue" evidence="3">
    <location>
        <position position="1"/>
    </location>
</feature>
<name>A0A2T2ZTZ4_9PEZI</name>
<dbReference type="Pfam" id="PF05347">
    <property type="entry name" value="Complex1_LYR"/>
    <property type="match status" value="1"/>
</dbReference>
<feature type="non-terminal residue" evidence="3">
    <location>
        <position position="292"/>
    </location>
</feature>